<dbReference type="CDD" id="cd05162">
    <property type="entry name" value="PWWP"/>
    <property type="match status" value="1"/>
</dbReference>
<dbReference type="SUPFAM" id="SSF63748">
    <property type="entry name" value="Tudor/PWWP/MBT"/>
    <property type="match status" value="1"/>
</dbReference>
<dbReference type="EMBL" id="MCFL01000205">
    <property type="protein sequence ID" value="ORZ29378.1"/>
    <property type="molecule type" value="Genomic_DNA"/>
</dbReference>
<name>A0A1Y2H488_9FUNG</name>
<protein>
    <recommendedName>
        <fullName evidence="2">PWWP domain-containing protein</fullName>
    </recommendedName>
</protein>
<feature type="compositionally biased region" description="Low complexity" evidence="1">
    <location>
        <begin position="22"/>
        <end position="38"/>
    </location>
</feature>
<feature type="compositionally biased region" description="Low complexity" evidence="1">
    <location>
        <begin position="108"/>
        <end position="131"/>
    </location>
</feature>
<reference evidence="3 4" key="1">
    <citation type="submission" date="2016-07" db="EMBL/GenBank/DDBJ databases">
        <title>Pervasive Adenine N6-methylation of Active Genes in Fungi.</title>
        <authorList>
            <consortium name="DOE Joint Genome Institute"/>
            <person name="Mondo S.J."/>
            <person name="Dannebaum R.O."/>
            <person name="Kuo R.C."/>
            <person name="Labutti K."/>
            <person name="Haridas S."/>
            <person name="Kuo A."/>
            <person name="Salamov A."/>
            <person name="Ahrendt S.R."/>
            <person name="Lipzen A."/>
            <person name="Sullivan W."/>
            <person name="Andreopoulos W.B."/>
            <person name="Clum A."/>
            <person name="Lindquist E."/>
            <person name="Daum C."/>
            <person name="Ramamoorthy G.K."/>
            <person name="Gryganskyi A."/>
            <person name="Culley D."/>
            <person name="Magnuson J.K."/>
            <person name="James T.Y."/>
            <person name="O'Malley M.A."/>
            <person name="Stajich J.E."/>
            <person name="Spatafora J.W."/>
            <person name="Visel A."/>
            <person name="Grigoriev I.V."/>
        </authorList>
    </citation>
    <scope>NUCLEOTIDE SEQUENCE [LARGE SCALE GENOMIC DNA]</scope>
    <source>
        <strain evidence="3 4">PL171</strain>
    </source>
</reference>
<gene>
    <name evidence="3" type="ORF">BCR44DRAFT_60906</name>
</gene>
<dbReference type="PANTHER" id="PTHR12550">
    <property type="entry name" value="HEPATOMA-DERIVED GROWTH FACTOR-RELATED"/>
    <property type="match status" value="1"/>
</dbReference>
<sequence>MTGTPSPTKPVSPAKPASNQGSPARARSRSPSRPASPSKDAPATADSAPVAHPPSPKNKTPSPAKPSSSPKPPTAAAAVANGSPSKAPGSPAKEPSSPVSKSLSLDHPAASAAAASTDADAAEATPATAESKTPKRARAAAGANGSTPATASRRASTAGARKSTGGRKSTAAASLVRKDAYVIGDVVFAHVKGHPWWPARIVDDKDVPEKFLKERRTTKEHCVMFYNSGQFGFVTDEYLVPLEPNHESLGTSAAIKKGIKEALEEPDSLYEILENYKRTDVHDEIADDDEDEHDRRASSSSKSSRKSGKTPAKKAAKSPADTPARKRRAAAGEDEEADGKKSKKSKGDATPSRTSKRKAGIQAAPTQDTLMRWRHLLQKTFIKDKQIGDKPRVSAETIHTVDWDGVKTTLDEFLEYVNGADYSTEAVASTKLHKVVRLIANSSAVTDPDALLVEHDVPNKVNRLFEALRTRSEGSGNASGADAMDTAE</sequence>
<dbReference type="Proteomes" id="UP000193411">
    <property type="component" value="Unassembled WGS sequence"/>
</dbReference>
<accession>A0A1Y2H488</accession>
<organism evidence="3 4">
    <name type="scientific">Catenaria anguillulae PL171</name>
    <dbReference type="NCBI Taxonomy" id="765915"/>
    <lineage>
        <taxon>Eukaryota</taxon>
        <taxon>Fungi</taxon>
        <taxon>Fungi incertae sedis</taxon>
        <taxon>Blastocladiomycota</taxon>
        <taxon>Blastocladiomycetes</taxon>
        <taxon>Blastocladiales</taxon>
        <taxon>Catenariaceae</taxon>
        <taxon>Catenaria</taxon>
    </lineage>
</organism>
<feature type="compositionally biased region" description="Low complexity" evidence="1">
    <location>
        <begin position="146"/>
        <end position="163"/>
    </location>
</feature>
<evidence type="ECO:0000313" key="4">
    <source>
        <dbReference type="Proteomes" id="UP000193411"/>
    </source>
</evidence>
<keyword evidence="4" id="KW-1185">Reference proteome</keyword>
<dbReference type="InterPro" id="IPR000313">
    <property type="entry name" value="PWWP_dom"/>
</dbReference>
<dbReference type="PANTHER" id="PTHR12550:SF70">
    <property type="entry name" value="JIL-1 ANCHORING AND STABILIZING PROTEIN, ISOFORM A"/>
    <property type="match status" value="1"/>
</dbReference>
<feature type="compositionally biased region" description="Low complexity" evidence="1">
    <location>
        <begin position="57"/>
        <end position="87"/>
    </location>
</feature>
<dbReference type="PROSITE" id="PS50812">
    <property type="entry name" value="PWWP"/>
    <property type="match status" value="1"/>
</dbReference>
<feature type="region of interest" description="Disordered" evidence="1">
    <location>
        <begin position="1"/>
        <end position="171"/>
    </location>
</feature>
<dbReference type="SMART" id="SM00293">
    <property type="entry name" value="PWWP"/>
    <property type="match status" value="1"/>
</dbReference>
<dbReference type="AlphaFoldDB" id="A0A1Y2H488"/>
<feature type="domain" description="PWWP" evidence="2">
    <location>
        <begin position="183"/>
        <end position="245"/>
    </location>
</feature>
<dbReference type="Gene3D" id="2.30.30.140">
    <property type="match status" value="1"/>
</dbReference>
<comment type="caution">
    <text evidence="3">The sequence shown here is derived from an EMBL/GenBank/DDBJ whole genome shotgun (WGS) entry which is preliminary data.</text>
</comment>
<dbReference type="STRING" id="765915.A0A1Y2H488"/>
<feature type="compositionally biased region" description="Basic residues" evidence="1">
    <location>
        <begin position="303"/>
        <end position="316"/>
    </location>
</feature>
<evidence type="ECO:0000313" key="3">
    <source>
        <dbReference type="EMBL" id="ORZ29378.1"/>
    </source>
</evidence>
<dbReference type="Pfam" id="PF00855">
    <property type="entry name" value="PWWP"/>
    <property type="match status" value="1"/>
</dbReference>
<proteinExistence type="predicted"/>
<evidence type="ECO:0000256" key="1">
    <source>
        <dbReference type="SAM" id="MobiDB-lite"/>
    </source>
</evidence>
<feature type="region of interest" description="Disordered" evidence="1">
    <location>
        <begin position="283"/>
        <end position="367"/>
    </location>
</feature>
<evidence type="ECO:0000259" key="2">
    <source>
        <dbReference type="PROSITE" id="PS50812"/>
    </source>
</evidence>
<dbReference type="OrthoDB" id="62853at2759"/>